<evidence type="ECO:0000259" key="1">
    <source>
        <dbReference type="Pfam" id="PF00535"/>
    </source>
</evidence>
<dbReference type="InterPro" id="IPR029044">
    <property type="entry name" value="Nucleotide-diphossugar_trans"/>
</dbReference>
<dbReference type="CDD" id="cd02440">
    <property type="entry name" value="AdoMet_MTases"/>
    <property type="match status" value="1"/>
</dbReference>
<dbReference type="Gene3D" id="3.40.50.150">
    <property type="entry name" value="Vaccinia Virus protein VP39"/>
    <property type="match status" value="1"/>
</dbReference>
<name>A0AAT9LF36_9FIRM</name>
<dbReference type="Pfam" id="PF08241">
    <property type="entry name" value="Methyltransf_11"/>
    <property type="match status" value="1"/>
</dbReference>
<dbReference type="GO" id="GO:0016758">
    <property type="term" value="F:hexosyltransferase activity"/>
    <property type="evidence" value="ECO:0007669"/>
    <property type="project" value="UniProtKB-ARBA"/>
</dbReference>
<dbReference type="PANTHER" id="PTHR22916:SF3">
    <property type="entry name" value="UDP-GLCNAC:BETAGAL BETA-1,3-N-ACETYLGLUCOSAMINYLTRANSFERASE-LIKE PROTEIN 1"/>
    <property type="match status" value="1"/>
</dbReference>
<evidence type="ECO:0000259" key="2">
    <source>
        <dbReference type="Pfam" id="PF08241"/>
    </source>
</evidence>
<accession>A0AAT9LF36</accession>
<dbReference type="Gene3D" id="3.90.550.10">
    <property type="entry name" value="Spore Coat Polysaccharide Biosynthesis Protein SpsA, Chain A"/>
    <property type="match status" value="1"/>
</dbReference>
<gene>
    <name evidence="3" type="ORF">IMF26_04600</name>
</gene>
<dbReference type="PANTHER" id="PTHR22916">
    <property type="entry name" value="GLYCOSYLTRANSFERASE"/>
    <property type="match status" value="1"/>
</dbReference>
<dbReference type="Pfam" id="PF00535">
    <property type="entry name" value="Glycos_transf_2"/>
    <property type="match status" value="1"/>
</dbReference>
<sequence>MSEDRRTQDDMVIAALIEEGCASVTKLAPSPEGPVQAVDRIPRTQSDLIRMVDLAMLAGQGSVFTVGCGFGDLPVILSAFGLEVFGVDPDPLSIDVTRYRFYTLGLTCGHFRLGDLVIHPDPDNCFDSVVLVDVLDRVPDPSSVLQEAQRLVKPGGRILVSIPDSYWVTRPEKISIFTKQTFLKLLRENLNGTVTLLDSEGWLSAVVVVDKLGETNCPDVSLYLKPFYVPCHGNPLVSIIVPTYNRASLLLRSLTSLFNQTYKNIEIIVVNDGSTDSTEEVVAPYLDRIKYLKQPNRGSPSAMNAGIKEARGKYVWVFADDDVALPRKLEVQVPLMEASGAGLIHSAAISVNENFEVIHVWVPAEFSPDSIMEAELLGNRFFTPTVLVPKKVIQDVGMYDERLIRAQDYDYWIRIVHRYPVIAADYLCAFYFQHTGARGSSFDSFDVSNVAKKTLEYERIIFDKVYQSIPLSAAFPSVSKYGSPVVEAEALLVRAVVVAKRGLLNYAVTDIERAANLMKSNPFTLSIKARECVRMLGDILGNCEDKVVARSGLIGLRDILAKSREQLTLDSCCL</sequence>
<feature type="domain" description="Glycosyltransferase 2-like" evidence="1">
    <location>
        <begin position="238"/>
        <end position="354"/>
    </location>
</feature>
<dbReference type="SUPFAM" id="SSF53335">
    <property type="entry name" value="S-adenosyl-L-methionine-dependent methyltransferases"/>
    <property type="match status" value="1"/>
</dbReference>
<reference evidence="3" key="2">
    <citation type="journal article" date="2023" name="Biology">
        <title>Prokaryotic Life Associated with Coal-Fire Gas Vents Revealed by Metagenomics.</title>
        <authorList>
            <person name="Kadnikov V.V."/>
            <person name="Mardanov A.V."/>
            <person name="Beletsky A.V."/>
            <person name="Karnachuk O.V."/>
            <person name="Ravin N.V."/>
        </authorList>
    </citation>
    <scope>NUCLEOTIDE SEQUENCE</scope>
    <source>
        <strain evidence="3">Bu02</strain>
    </source>
</reference>
<organism evidence="3">
    <name type="scientific">Candidatus Fermentithermobacillus carboniphilus</name>
    <dbReference type="NCBI Taxonomy" id="3085328"/>
    <lineage>
        <taxon>Bacteria</taxon>
        <taxon>Bacillati</taxon>
        <taxon>Bacillota</taxon>
        <taxon>Candidatus Fermentithermobacillia</taxon>
        <taxon>Candidatus Fermentithermobacillales</taxon>
        <taxon>Candidatus Fermentithermobacillaceae</taxon>
        <taxon>Candidatus Fermentithermobacillus</taxon>
    </lineage>
</organism>
<dbReference type="EMBL" id="CP062796">
    <property type="protein sequence ID" value="QUL99338.1"/>
    <property type="molecule type" value="Genomic_DNA"/>
</dbReference>
<feature type="domain" description="Methyltransferase type 11" evidence="2">
    <location>
        <begin position="66"/>
        <end position="159"/>
    </location>
</feature>
<reference evidence="3" key="1">
    <citation type="submission" date="2020-10" db="EMBL/GenBank/DDBJ databases">
        <authorList>
            <person name="Kadnikov V."/>
            <person name="Beletsky A.V."/>
            <person name="Mardanov A.V."/>
            <person name="Karnachuk O.V."/>
            <person name="Ravin N.V."/>
        </authorList>
    </citation>
    <scope>NUCLEOTIDE SEQUENCE</scope>
    <source>
        <strain evidence="3">Bu02</strain>
    </source>
</reference>
<dbReference type="InterPro" id="IPR001173">
    <property type="entry name" value="Glyco_trans_2-like"/>
</dbReference>
<protein>
    <submittedName>
        <fullName evidence="3">Glycosyltransferase</fullName>
    </submittedName>
</protein>
<dbReference type="InterPro" id="IPR013216">
    <property type="entry name" value="Methyltransf_11"/>
</dbReference>
<proteinExistence type="predicted"/>
<evidence type="ECO:0000313" key="3">
    <source>
        <dbReference type="EMBL" id="QUL99338.1"/>
    </source>
</evidence>
<dbReference type="AlphaFoldDB" id="A0AAT9LF36"/>
<dbReference type="InterPro" id="IPR029063">
    <property type="entry name" value="SAM-dependent_MTases_sf"/>
</dbReference>
<dbReference type="GO" id="GO:0008757">
    <property type="term" value="F:S-adenosylmethionine-dependent methyltransferase activity"/>
    <property type="evidence" value="ECO:0007669"/>
    <property type="project" value="InterPro"/>
</dbReference>
<dbReference type="SUPFAM" id="SSF53448">
    <property type="entry name" value="Nucleotide-diphospho-sugar transferases"/>
    <property type="match status" value="1"/>
</dbReference>
<dbReference type="KEGG" id="fcz:IMF26_04600"/>